<feature type="region of interest" description="Disordered" evidence="1">
    <location>
        <begin position="208"/>
        <end position="368"/>
    </location>
</feature>
<dbReference type="HOGENOM" id="CLU_601860_0_0_1"/>
<evidence type="ECO:0000256" key="1">
    <source>
        <dbReference type="SAM" id="MobiDB-lite"/>
    </source>
</evidence>
<feature type="compositionally biased region" description="Pro residues" evidence="1">
    <location>
        <begin position="291"/>
        <end position="304"/>
    </location>
</feature>
<evidence type="ECO:0000313" key="2">
    <source>
        <dbReference type="EnsemblPlants" id="OMERI11G09470.1"/>
    </source>
</evidence>
<dbReference type="Proteomes" id="UP000008021">
    <property type="component" value="Chromosome 11"/>
</dbReference>
<reference evidence="2" key="1">
    <citation type="submission" date="2015-04" db="UniProtKB">
        <authorList>
            <consortium name="EnsemblPlants"/>
        </authorList>
    </citation>
    <scope>IDENTIFICATION</scope>
</reference>
<keyword evidence="3" id="KW-1185">Reference proteome</keyword>
<evidence type="ECO:0000313" key="3">
    <source>
        <dbReference type="Proteomes" id="UP000008021"/>
    </source>
</evidence>
<reference evidence="2" key="2">
    <citation type="submission" date="2018-05" db="EMBL/GenBank/DDBJ databases">
        <title>OmerRS3 (Oryza meridionalis Reference Sequence Version 3).</title>
        <authorList>
            <person name="Zhang J."/>
            <person name="Kudrna D."/>
            <person name="Lee S."/>
            <person name="Talag J."/>
            <person name="Welchert J."/>
            <person name="Wing R.A."/>
        </authorList>
    </citation>
    <scope>NUCLEOTIDE SEQUENCE [LARGE SCALE GENOMIC DNA]</scope>
    <source>
        <strain evidence="2">cv. OR44</strain>
    </source>
</reference>
<dbReference type="AlphaFoldDB" id="A0A0E0F530"/>
<accession>A0A0E0F530</accession>
<dbReference type="EnsemblPlants" id="OMERI11G09470.1">
    <property type="protein sequence ID" value="OMERI11G09470.1"/>
    <property type="gene ID" value="OMERI11G09470"/>
</dbReference>
<name>A0A0E0F530_9ORYZ</name>
<proteinExistence type="predicted"/>
<dbReference type="Gramene" id="OMERI11G09470.1">
    <property type="protein sequence ID" value="OMERI11G09470.1"/>
    <property type="gene ID" value="OMERI11G09470"/>
</dbReference>
<feature type="compositionally biased region" description="Gly residues" evidence="1">
    <location>
        <begin position="244"/>
        <end position="255"/>
    </location>
</feature>
<sequence>MGINNHGAHRANFSLRLASVLEQRQLNLAYIKDELELLLGRQPGSEGIIKRGQAKHERRRYLHGDSKTAPLGGAGTDHAAVIHYALWQHRSHLTNGLAPAEAASPAAKISTVLLLLLLPLNALSLGRHSLEEGNMWRAEGRRKGEVAAAEEAGAAMARAGTDQEKWEIKGRRRRCLSLLALLARVEDHLLFLERGAPAAALAGAASSLPPRLHHRGGRRGREGGSTGGDSDERACARRDDGSDALGGGGTGGGMGRPSTSASTGSGRREGSRRCHRGGGLPPPALSTLPVEPLPRPPSAPPPPSTSASTGSRRKEGSSRWCTLRAQLPPIAAAAATADSRRRRRHRERRAGRRGGEERQRMGKDQRKRCLVHWSSRARSAHRRNDIIVIPTAVDHRRTNRHANIFFLKSSPKAPKILQDSSTGDGDRLRLPQRWPPSAIADFHFLGEPRINSLHL</sequence>
<feature type="compositionally biased region" description="Basic and acidic residues" evidence="1">
    <location>
        <begin position="230"/>
        <end position="241"/>
    </location>
</feature>
<feature type="compositionally biased region" description="Basic and acidic residues" evidence="1">
    <location>
        <begin position="353"/>
        <end position="364"/>
    </location>
</feature>
<feature type="compositionally biased region" description="Basic residues" evidence="1">
    <location>
        <begin position="340"/>
        <end position="352"/>
    </location>
</feature>
<protein>
    <submittedName>
        <fullName evidence="2">Uncharacterized protein</fullName>
    </submittedName>
</protein>
<feature type="compositionally biased region" description="Low complexity" evidence="1">
    <location>
        <begin position="256"/>
        <end position="265"/>
    </location>
</feature>
<organism evidence="2">
    <name type="scientific">Oryza meridionalis</name>
    <dbReference type="NCBI Taxonomy" id="40149"/>
    <lineage>
        <taxon>Eukaryota</taxon>
        <taxon>Viridiplantae</taxon>
        <taxon>Streptophyta</taxon>
        <taxon>Embryophyta</taxon>
        <taxon>Tracheophyta</taxon>
        <taxon>Spermatophyta</taxon>
        <taxon>Magnoliopsida</taxon>
        <taxon>Liliopsida</taxon>
        <taxon>Poales</taxon>
        <taxon>Poaceae</taxon>
        <taxon>BOP clade</taxon>
        <taxon>Oryzoideae</taxon>
        <taxon>Oryzeae</taxon>
        <taxon>Oryzinae</taxon>
        <taxon>Oryza</taxon>
    </lineage>
</organism>